<sequence length="213" mass="22470">MRRTAPMLPLLLLASCAGAFVAPGGTHSVLRVAPQHAVDASVLHALDASTLCDSTLALASFQDFRDGIADVVRPFAILAAVPAFGIALIPVTLAAALARAAAAPAAQVLEIVESIPADQWQKLLLCIAFDAAGDLSESLPFHGLLELALGPLDYFVLRYLFEDSFAIPVAGLLEEWLPIPVEFLPTATLAWCVQNLAAESVIARKLGLVKKKP</sequence>
<keyword evidence="1" id="KW-1133">Transmembrane helix</keyword>
<keyword evidence="4" id="KW-1185">Reference proteome</keyword>
<dbReference type="EMBL" id="CAKKNE010000001">
    <property type="protein sequence ID" value="CAH0366352.1"/>
    <property type="molecule type" value="Genomic_DNA"/>
</dbReference>
<dbReference type="PROSITE" id="PS51257">
    <property type="entry name" value="PROKAR_LIPOPROTEIN"/>
    <property type="match status" value="1"/>
</dbReference>
<evidence type="ECO:0000256" key="2">
    <source>
        <dbReference type="SAM" id="SignalP"/>
    </source>
</evidence>
<keyword evidence="1" id="KW-0812">Transmembrane</keyword>
<feature type="chain" id="PRO_5035260733" description="EXPERA domain-containing protein" evidence="2">
    <location>
        <begin position="20"/>
        <end position="213"/>
    </location>
</feature>
<evidence type="ECO:0000256" key="1">
    <source>
        <dbReference type="SAM" id="Phobius"/>
    </source>
</evidence>
<gene>
    <name evidence="3" type="ORF">PECAL_1P28410</name>
</gene>
<evidence type="ECO:0000313" key="3">
    <source>
        <dbReference type="EMBL" id="CAH0366352.1"/>
    </source>
</evidence>
<name>A0A8J2WS87_9STRA</name>
<feature type="signal peptide" evidence="2">
    <location>
        <begin position="1"/>
        <end position="19"/>
    </location>
</feature>
<feature type="transmembrane region" description="Helical" evidence="1">
    <location>
        <begin position="75"/>
        <end position="98"/>
    </location>
</feature>
<dbReference type="Proteomes" id="UP000789595">
    <property type="component" value="Unassembled WGS sequence"/>
</dbReference>
<proteinExistence type="predicted"/>
<dbReference type="AlphaFoldDB" id="A0A8J2WS87"/>
<evidence type="ECO:0000313" key="4">
    <source>
        <dbReference type="Proteomes" id="UP000789595"/>
    </source>
</evidence>
<comment type="caution">
    <text evidence="3">The sequence shown here is derived from an EMBL/GenBank/DDBJ whole genome shotgun (WGS) entry which is preliminary data.</text>
</comment>
<accession>A0A8J2WS87</accession>
<evidence type="ECO:0008006" key="5">
    <source>
        <dbReference type="Google" id="ProtNLM"/>
    </source>
</evidence>
<keyword evidence="1" id="KW-0472">Membrane</keyword>
<keyword evidence="2" id="KW-0732">Signal</keyword>
<protein>
    <recommendedName>
        <fullName evidence="5">EXPERA domain-containing protein</fullName>
    </recommendedName>
</protein>
<reference evidence="3" key="1">
    <citation type="submission" date="2021-11" db="EMBL/GenBank/DDBJ databases">
        <authorList>
            <consortium name="Genoscope - CEA"/>
            <person name="William W."/>
        </authorList>
    </citation>
    <scope>NUCLEOTIDE SEQUENCE</scope>
</reference>
<organism evidence="3 4">
    <name type="scientific">Pelagomonas calceolata</name>
    <dbReference type="NCBI Taxonomy" id="35677"/>
    <lineage>
        <taxon>Eukaryota</taxon>
        <taxon>Sar</taxon>
        <taxon>Stramenopiles</taxon>
        <taxon>Ochrophyta</taxon>
        <taxon>Pelagophyceae</taxon>
        <taxon>Pelagomonadales</taxon>
        <taxon>Pelagomonadaceae</taxon>
        <taxon>Pelagomonas</taxon>
    </lineage>
</organism>